<keyword evidence="2" id="KW-1185">Reference proteome</keyword>
<evidence type="ECO:0000313" key="1">
    <source>
        <dbReference type="EMBL" id="ODA36622.1"/>
    </source>
</evidence>
<dbReference type="STRING" id="1841610.A6X21_15940"/>
<evidence type="ECO:0000313" key="2">
    <source>
        <dbReference type="Proteomes" id="UP000094828"/>
    </source>
</evidence>
<dbReference type="InterPro" id="IPR011473">
    <property type="entry name" value="DUF1579"/>
</dbReference>
<dbReference type="Proteomes" id="UP000094828">
    <property type="component" value="Unassembled WGS sequence"/>
</dbReference>
<accession>A0A1C3ETL7</accession>
<comment type="caution">
    <text evidence="1">The sequence shown here is derived from an EMBL/GenBank/DDBJ whole genome shotgun (WGS) entry which is preliminary data.</text>
</comment>
<dbReference type="RefSeq" id="WP_068845438.1">
    <property type="nucleotide sequence ID" value="NZ_LYDR01000010.1"/>
</dbReference>
<protein>
    <recommendedName>
        <fullName evidence="3">DUF1579 domain-containing protein</fullName>
    </recommendedName>
</protein>
<sequence length="166" mass="19026">MEKVIPRAEHKWLQNIAGNWTYEFECSMGPDLPPEKSSGPMSARMLGDVWVVMESESKAPQSGETVHSVWTLGFDPQKERVVGSFVCSVMTYFWTYNGKIDFDSNTMTLDAPGPGFGDPSRIVDYQDIIQFIDQDYFVLRSQMKLESGEWVPFMRGDYRRTTKTIN</sequence>
<name>A0A1C3ETL7_9PLAN</name>
<dbReference type="Pfam" id="PF07617">
    <property type="entry name" value="DUF1579"/>
    <property type="match status" value="1"/>
</dbReference>
<evidence type="ECO:0008006" key="3">
    <source>
        <dbReference type="Google" id="ProtNLM"/>
    </source>
</evidence>
<dbReference type="OrthoDB" id="512336at2"/>
<reference evidence="1 2" key="1">
    <citation type="submission" date="2016-05" db="EMBL/GenBank/DDBJ databases">
        <title>Genomic and physiological characterization of Planctopirus sp. isolated from fresh water lake.</title>
        <authorList>
            <person name="Subhash Y."/>
            <person name="Ramana C."/>
        </authorList>
    </citation>
    <scope>NUCLEOTIDE SEQUENCE [LARGE SCALE GENOMIC DNA]</scope>
    <source>
        <strain evidence="1 2">JC280</strain>
    </source>
</reference>
<proteinExistence type="predicted"/>
<dbReference type="EMBL" id="LYDR01000010">
    <property type="protein sequence ID" value="ODA36622.1"/>
    <property type="molecule type" value="Genomic_DNA"/>
</dbReference>
<dbReference type="AlphaFoldDB" id="A0A1C3ETL7"/>
<organism evidence="1 2">
    <name type="scientific">Planctopirus hydrillae</name>
    <dbReference type="NCBI Taxonomy" id="1841610"/>
    <lineage>
        <taxon>Bacteria</taxon>
        <taxon>Pseudomonadati</taxon>
        <taxon>Planctomycetota</taxon>
        <taxon>Planctomycetia</taxon>
        <taxon>Planctomycetales</taxon>
        <taxon>Planctomycetaceae</taxon>
        <taxon>Planctopirus</taxon>
    </lineage>
</organism>
<gene>
    <name evidence="1" type="ORF">A6X21_15940</name>
</gene>